<dbReference type="OrthoDB" id="3214033at2759"/>
<dbReference type="RefSeq" id="XP_040761204.1">
    <property type="nucleotide sequence ID" value="XM_040909561.1"/>
</dbReference>
<keyword evidence="3" id="KW-1185">Reference proteome</keyword>
<dbReference type="EMBL" id="KV427643">
    <property type="protein sequence ID" value="KZT03464.1"/>
    <property type="molecule type" value="Genomic_DNA"/>
</dbReference>
<dbReference type="InterPro" id="IPR046520">
    <property type="entry name" value="DUF6697"/>
</dbReference>
<name>A0A165CUR5_9APHY</name>
<evidence type="ECO:0000313" key="3">
    <source>
        <dbReference type="Proteomes" id="UP000076871"/>
    </source>
</evidence>
<dbReference type="AlphaFoldDB" id="A0A165CUR5"/>
<organism evidence="2 3">
    <name type="scientific">Laetiporus sulphureus 93-53</name>
    <dbReference type="NCBI Taxonomy" id="1314785"/>
    <lineage>
        <taxon>Eukaryota</taxon>
        <taxon>Fungi</taxon>
        <taxon>Dikarya</taxon>
        <taxon>Basidiomycota</taxon>
        <taxon>Agaricomycotina</taxon>
        <taxon>Agaricomycetes</taxon>
        <taxon>Polyporales</taxon>
        <taxon>Laetiporus</taxon>
    </lineage>
</organism>
<accession>A0A165CUR5</accession>
<feature type="domain" description="DUF6697" evidence="1">
    <location>
        <begin position="172"/>
        <end position="320"/>
    </location>
</feature>
<proteinExistence type="predicted"/>
<dbReference type="GeneID" id="63826590"/>
<dbReference type="Pfam" id="PF20411">
    <property type="entry name" value="DUF6697"/>
    <property type="match status" value="1"/>
</dbReference>
<protein>
    <recommendedName>
        <fullName evidence="1">DUF6697 domain-containing protein</fullName>
    </recommendedName>
</protein>
<dbReference type="Proteomes" id="UP000076871">
    <property type="component" value="Unassembled WGS sequence"/>
</dbReference>
<sequence length="346" mass="39425">MSHENSISSDGARAQEELVEFWSRRYSEVKHELDYFKNMFGVGSEPTVLPEPPKSAKSEGFDELFNFVREEAARRQAADVELRSLLASGSASYADHLNLLAEEKDDLATRLQKSQDEQSALSKQLRTIQTHVAALATETRQWRRKRIAQLFPEPQPPSFLDATFETTYLNFGDPDSFMRLVPNDPVLRSRRIVFYPRPPNALPMDVSSIARSGYWFFPVVVSEHEVFELIVESEQNQWTYLGTYRTASLPGYEMKLSEWLCLDEETRAGHCSRAREHARAQLPVACRGESLDVRRFYDTGEWTVLCYSLHCVGFNKSFYLGIQSVARSQVAVASHATAQQPPSTRV</sequence>
<gene>
    <name evidence="2" type="ORF">LAESUDRAFT_729036</name>
</gene>
<reference evidence="2 3" key="1">
    <citation type="journal article" date="2016" name="Mol. Biol. Evol.">
        <title>Comparative Genomics of Early-Diverging Mushroom-Forming Fungi Provides Insights into the Origins of Lignocellulose Decay Capabilities.</title>
        <authorList>
            <person name="Nagy L.G."/>
            <person name="Riley R."/>
            <person name="Tritt A."/>
            <person name="Adam C."/>
            <person name="Daum C."/>
            <person name="Floudas D."/>
            <person name="Sun H."/>
            <person name="Yadav J.S."/>
            <person name="Pangilinan J."/>
            <person name="Larsson K.H."/>
            <person name="Matsuura K."/>
            <person name="Barry K."/>
            <person name="Labutti K."/>
            <person name="Kuo R."/>
            <person name="Ohm R.A."/>
            <person name="Bhattacharya S.S."/>
            <person name="Shirouzu T."/>
            <person name="Yoshinaga Y."/>
            <person name="Martin F.M."/>
            <person name="Grigoriev I.V."/>
            <person name="Hibbett D.S."/>
        </authorList>
    </citation>
    <scope>NUCLEOTIDE SEQUENCE [LARGE SCALE GENOMIC DNA]</scope>
    <source>
        <strain evidence="2 3">93-53</strain>
    </source>
</reference>
<evidence type="ECO:0000259" key="1">
    <source>
        <dbReference type="Pfam" id="PF20411"/>
    </source>
</evidence>
<evidence type="ECO:0000313" key="2">
    <source>
        <dbReference type="EMBL" id="KZT03464.1"/>
    </source>
</evidence>
<dbReference type="InParanoid" id="A0A165CUR5"/>